<evidence type="ECO:0000256" key="6">
    <source>
        <dbReference type="ARBA" id="ARBA00023136"/>
    </source>
</evidence>
<dbReference type="InterPro" id="IPR023408">
    <property type="entry name" value="MscS_beta-dom_sf"/>
</dbReference>
<accession>A0A2W0HCZ2</accession>
<dbReference type="OrthoDB" id="9809206at2"/>
<proteinExistence type="inferred from homology"/>
<evidence type="ECO:0000256" key="2">
    <source>
        <dbReference type="ARBA" id="ARBA00008017"/>
    </source>
</evidence>
<dbReference type="SUPFAM" id="SSF50182">
    <property type="entry name" value="Sm-like ribonucleoproteins"/>
    <property type="match status" value="1"/>
</dbReference>
<dbReference type="RefSeq" id="WP_110517268.1">
    <property type="nucleotide sequence ID" value="NZ_PDOF01000001.1"/>
</dbReference>
<dbReference type="SUPFAM" id="SSF82689">
    <property type="entry name" value="Mechanosensitive channel protein MscS (YggB), C-terminal domain"/>
    <property type="match status" value="1"/>
</dbReference>
<dbReference type="EMBL" id="PDOF01000001">
    <property type="protein sequence ID" value="PYZ97810.1"/>
    <property type="molecule type" value="Genomic_DNA"/>
</dbReference>
<dbReference type="GO" id="GO:0055085">
    <property type="term" value="P:transmembrane transport"/>
    <property type="evidence" value="ECO:0007669"/>
    <property type="project" value="InterPro"/>
</dbReference>
<dbReference type="PANTHER" id="PTHR43634">
    <property type="entry name" value="OW CONDUCTANCE MECHANOSENSITIVE CHANNEL"/>
    <property type="match status" value="1"/>
</dbReference>
<feature type="transmembrane region" description="Helical" evidence="7">
    <location>
        <begin position="103"/>
        <end position="121"/>
    </location>
</feature>
<evidence type="ECO:0000259" key="8">
    <source>
        <dbReference type="Pfam" id="PF00924"/>
    </source>
</evidence>
<sequence>MNEEENEPLVDAEAIVETVTGITLQEYGIALAIFILFFVFRRIFTTYLFKFIVTVSNRAPTDLLYNGLLAFEKPIRVFLVIIGIYVSLIYLDLPEGFSDPMVRVFRSLVIALIAWGLFNLSSTSSRVFTKVGKRLDIEIDQILLPFLSKLVRFAVIAMALSIIASEWRYDVSGFVAGLGLGGLAFALAAQNTISNFFGGIVIITEKPFSIDDWISSPSVEGIIEDISFRSTKIRTFSQALVTVPNSTLANEPITNWSKMGKRQVSFKLGVKYSTPRDKIRVCVSRIEELLKTSPLVDKDLVMVRFDAFGASSLDLFIYFFTKTTSWTEYLEAKEELNLEIMRILEEEGVEIAFPSRSLYFHSESSSEKKPENQHSLNE</sequence>
<evidence type="ECO:0000256" key="3">
    <source>
        <dbReference type="ARBA" id="ARBA00022475"/>
    </source>
</evidence>
<keyword evidence="4 7" id="KW-0812">Transmembrane</keyword>
<protein>
    <submittedName>
        <fullName evidence="11">Mechanosensitive ion channel protein</fullName>
    </submittedName>
</protein>
<feature type="domain" description="Mechanosensitive ion channel MscS" evidence="8">
    <location>
        <begin position="191"/>
        <end position="258"/>
    </location>
</feature>
<comment type="similarity">
    <text evidence="2">Belongs to the MscS (TC 1.A.23) family.</text>
</comment>
<comment type="subcellular location">
    <subcellularLocation>
        <location evidence="1">Cell membrane</location>
        <topology evidence="1">Multi-pass membrane protein</topology>
    </subcellularLocation>
</comment>
<dbReference type="InterPro" id="IPR010920">
    <property type="entry name" value="LSM_dom_sf"/>
</dbReference>
<dbReference type="InterPro" id="IPR045042">
    <property type="entry name" value="YnaI-like"/>
</dbReference>
<dbReference type="Gene3D" id="1.10.287.1260">
    <property type="match status" value="1"/>
</dbReference>
<evidence type="ECO:0000313" key="12">
    <source>
        <dbReference type="Proteomes" id="UP000248066"/>
    </source>
</evidence>
<dbReference type="Gene3D" id="2.30.30.60">
    <property type="match status" value="1"/>
</dbReference>
<organism evidence="11 12">
    <name type="scientific">Alteribacter lacisalsi</name>
    <dbReference type="NCBI Taxonomy" id="2045244"/>
    <lineage>
        <taxon>Bacteria</taxon>
        <taxon>Bacillati</taxon>
        <taxon>Bacillota</taxon>
        <taxon>Bacilli</taxon>
        <taxon>Bacillales</taxon>
        <taxon>Bacillaceae</taxon>
        <taxon>Alteribacter</taxon>
    </lineage>
</organism>
<reference evidence="11 12" key="1">
    <citation type="submission" date="2017-10" db="EMBL/GenBank/DDBJ databases">
        <title>Bacillus sp. nov., a halophilic bacterium isolated from a Yangshapao Lake.</title>
        <authorList>
            <person name="Wang H."/>
        </authorList>
    </citation>
    <scope>NUCLEOTIDE SEQUENCE [LARGE SCALE GENOMIC DNA]</scope>
    <source>
        <strain evidence="11 12">YSP-3</strain>
    </source>
</reference>
<dbReference type="Pfam" id="PF00924">
    <property type="entry name" value="MS_channel_2nd"/>
    <property type="match status" value="1"/>
</dbReference>
<evidence type="ECO:0000256" key="5">
    <source>
        <dbReference type="ARBA" id="ARBA00022989"/>
    </source>
</evidence>
<keyword evidence="12" id="KW-1185">Reference proteome</keyword>
<evidence type="ECO:0000256" key="1">
    <source>
        <dbReference type="ARBA" id="ARBA00004651"/>
    </source>
</evidence>
<dbReference type="InterPro" id="IPR011014">
    <property type="entry name" value="MscS_channel_TM-2"/>
</dbReference>
<dbReference type="AlphaFoldDB" id="A0A2W0HCZ2"/>
<evidence type="ECO:0000259" key="10">
    <source>
        <dbReference type="Pfam" id="PF21088"/>
    </source>
</evidence>
<evidence type="ECO:0000256" key="7">
    <source>
        <dbReference type="SAM" id="Phobius"/>
    </source>
</evidence>
<dbReference type="PANTHER" id="PTHR43634:SF2">
    <property type="entry name" value="LOW CONDUCTANCE MECHANOSENSITIVE CHANNEL YNAI"/>
    <property type="match status" value="1"/>
</dbReference>
<feature type="domain" description="Mechanosensitive ion channel MscS C-terminal" evidence="9">
    <location>
        <begin position="265"/>
        <end position="351"/>
    </location>
</feature>
<feature type="domain" description="Mechanosensitive ion channel transmembrane helices 2/3" evidence="10">
    <location>
        <begin position="149"/>
        <end position="190"/>
    </location>
</feature>
<dbReference type="InterPro" id="IPR049142">
    <property type="entry name" value="MS_channel_1st"/>
</dbReference>
<keyword evidence="5 7" id="KW-1133">Transmembrane helix</keyword>
<keyword evidence="6 7" id="KW-0472">Membrane</keyword>
<dbReference type="Pfam" id="PF21088">
    <property type="entry name" value="MS_channel_1st"/>
    <property type="match status" value="1"/>
</dbReference>
<feature type="transmembrane region" description="Helical" evidence="7">
    <location>
        <begin position="27"/>
        <end position="53"/>
    </location>
</feature>
<comment type="caution">
    <text evidence="11">The sequence shown here is derived from an EMBL/GenBank/DDBJ whole genome shotgun (WGS) entry which is preliminary data.</text>
</comment>
<evidence type="ECO:0000313" key="11">
    <source>
        <dbReference type="EMBL" id="PYZ97810.1"/>
    </source>
</evidence>
<name>A0A2W0HCZ2_9BACI</name>
<keyword evidence="3" id="KW-1003">Cell membrane</keyword>
<dbReference type="InterPro" id="IPR011066">
    <property type="entry name" value="MscS_channel_C_sf"/>
</dbReference>
<feature type="transmembrane region" description="Helical" evidence="7">
    <location>
        <begin position="74"/>
        <end position="91"/>
    </location>
</feature>
<dbReference type="InterPro" id="IPR049278">
    <property type="entry name" value="MS_channel_C"/>
</dbReference>
<dbReference type="Gene3D" id="3.30.70.100">
    <property type="match status" value="1"/>
</dbReference>
<feature type="transmembrane region" description="Helical" evidence="7">
    <location>
        <begin position="171"/>
        <end position="189"/>
    </location>
</feature>
<evidence type="ECO:0000256" key="4">
    <source>
        <dbReference type="ARBA" id="ARBA00022692"/>
    </source>
</evidence>
<dbReference type="InterPro" id="IPR006685">
    <property type="entry name" value="MscS_channel_2nd"/>
</dbReference>
<evidence type="ECO:0000259" key="9">
    <source>
        <dbReference type="Pfam" id="PF21082"/>
    </source>
</evidence>
<dbReference type="GO" id="GO:0005886">
    <property type="term" value="C:plasma membrane"/>
    <property type="evidence" value="ECO:0007669"/>
    <property type="project" value="UniProtKB-SubCell"/>
</dbReference>
<dbReference type="SUPFAM" id="SSF82861">
    <property type="entry name" value="Mechanosensitive channel protein MscS (YggB), transmembrane region"/>
    <property type="match status" value="1"/>
</dbReference>
<feature type="transmembrane region" description="Helical" evidence="7">
    <location>
        <begin position="142"/>
        <end position="165"/>
    </location>
</feature>
<dbReference type="Pfam" id="PF21082">
    <property type="entry name" value="MS_channel_3rd"/>
    <property type="match status" value="1"/>
</dbReference>
<dbReference type="Proteomes" id="UP000248066">
    <property type="component" value="Unassembled WGS sequence"/>
</dbReference>
<gene>
    <name evidence="11" type="ORF">CR205_04235</name>
</gene>